<proteinExistence type="predicted"/>
<protein>
    <submittedName>
        <fullName evidence="1">Uncharacterized protein</fullName>
    </submittedName>
</protein>
<dbReference type="EMBL" id="GGEC01089212">
    <property type="protein sequence ID" value="MBX69696.1"/>
    <property type="molecule type" value="Transcribed_RNA"/>
</dbReference>
<accession>A0A2P2QRP7</accession>
<dbReference type="AlphaFoldDB" id="A0A2P2QRP7"/>
<organism evidence="1">
    <name type="scientific">Rhizophora mucronata</name>
    <name type="common">Asiatic mangrove</name>
    <dbReference type="NCBI Taxonomy" id="61149"/>
    <lineage>
        <taxon>Eukaryota</taxon>
        <taxon>Viridiplantae</taxon>
        <taxon>Streptophyta</taxon>
        <taxon>Embryophyta</taxon>
        <taxon>Tracheophyta</taxon>
        <taxon>Spermatophyta</taxon>
        <taxon>Magnoliopsida</taxon>
        <taxon>eudicotyledons</taxon>
        <taxon>Gunneridae</taxon>
        <taxon>Pentapetalae</taxon>
        <taxon>rosids</taxon>
        <taxon>fabids</taxon>
        <taxon>Malpighiales</taxon>
        <taxon>Rhizophoraceae</taxon>
        <taxon>Rhizophora</taxon>
    </lineage>
</organism>
<name>A0A2P2QRP7_RHIMU</name>
<reference evidence="1" key="1">
    <citation type="submission" date="2018-02" db="EMBL/GenBank/DDBJ databases">
        <title>Rhizophora mucronata_Transcriptome.</title>
        <authorList>
            <person name="Meera S.P."/>
            <person name="Sreeshan A."/>
            <person name="Augustine A."/>
        </authorList>
    </citation>
    <scope>NUCLEOTIDE SEQUENCE</scope>
    <source>
        <tissue evidence="1">Leaf</tissue>
    </source>
</reference>
<evidence type="ECO:0000313" key="1">
    <source>
        <dbReference type="EMBL" id="MBX69696.1"/>
    </source>
</evidence>
<sequence>MEGENRQAILNQESYGN</sequence>